<feature type="region of interest" description="Disordered" evidence="7">
    <location>
        <begin position="470"/>
        <end position="516"/>
    </location>
</feature>
<name>A0A9Q1LT30_9SOLA</name>
<accession>A0A9Q1LT30</accession>
<keyword evidence="11" id="KW-1185">Reference proteome</keyword>
<dbReference type="GO" id="GO:0006270">
    <property type="term" value="P:DNA replication initiation"/>
    <property type="evidence" value="ECO:0007669"/>
    <property type="project" value="TreeGrafter"/>
</dbReference>
<keyword evidence="4" id="KW-0539">Nucleus</keyword>
<keyword evidence="3 6" id="KW-0175">Coiled coil</keyword>
<reference evidence="11" key="1">
    <citation type="journal article" date="2023" name="Proc. Natl. Acad. Sci. U.S.A.">
        <title>Genomic and structural basis for evolution of tropane alkaloid biosynthesis.</title>
        <authorList>
            <person name="Wanga Y.-J."/>
            <person name="Taina T."/>
            <person name="Yua J.-Y."/>
            <person name="Lia J."/>
            <person name="Xua B."/>
            <person name="Chenc J."/>
            <person name="D'Auriad J.C."/>
            <person name="Huanga J.-P."/>
            <person name="Huanga S.-X."/>
        </authorList>
    </citation>
    <scope>NUCLEOTIDE SEQUENCE [LARGE SCALE GENOMIC DNA]</scope>
    <source>
        <strain evidence="11">cv. KIB-2019</strain>
    </source>
</reference>
<feature type="domain" description="Nucleolar complex-associated protein 3 N-terminal" evidence="9">
    <location>
        <begin position="265"/>
        <end position="355"/>
    </location>
</feature>
<protein>
    <recommendedName>
        <fullName evidence="12">Nucleolar complex protein 3 homolog</fullName>
    </recommendedName>
</protein>
<dbReference type="SUPFAM" id="SSF48371">
    <property type="entry name" value="ARM repeat"/>
    <property type="match status" value="1"/>
</dbReference>
<dbReference type="PANTHER" id="PTHR14428">
    <property type="entry name" value="NUCLEOLAR COMPLEX PROTEIN 3"/>
    <property type="match status" value="1"/>
</dbReference>
<dbReference type="EMBL" id="JAJAGQ010000015">
    <property type="protein sequence ID" value="KAJ8541388.1"/>
    <property type="molecule type" value="Genomic_DNA"/>
</dbReference>
<dbReference type="Gene3D" id="3.30.200.20">
    <property type="entry name" value="Phosphorylase Kinase, domain 1"/>
    <property type="match status" value="1"/>
</dbReference>
<dbReference type="AlphaFoldDB" id="A0A9Q1LT30"/>
<dbReference type="PANTHER" id="PTHR14428:SF5">
    <property type="entry name" value="NUCLEOLAR COMPLEX PROTEIN 3 HOMOLOG"/>
    <property type="match status" value="1"/>
</dbReference>
<dbReference type="Pfam" id="PF03914">
    <property type="entry name" value="CBF"/>
    <property type="match status" value="1"/>
</dbReference>
<evidence type="ECO:0000313" key="11">
    <source>
        <dbReference type="Proteomes" id="UP001152561"/>
    </source>
</evidence>
<dbReference type="InterPro" id="IPR016903">
    <property type="entry name" value="Nucleolar_cplx-assoc_3"/>
</dbReference>
<gene>
    <name evidence="10" type="ORF">K7X08_002204</name>
</gene>
<dbReference type="Pfam" id="PF07540">
    <property type="entry name" value="NOC3p"/>
    <property type="match status" value="1"/>
</dbReference>
<organism evidence="10 11">
    <name type="scientific">Anisodus acutangulus</name>
    <dbReference type="NCBI Taxonomy" id="402998"/>
    <lineage>
        <taxon>Eukaryota</taxon>
        <taxon>Viridiplantae</taxon>
        <taxon>Streptophyta</taxon>
        <taxon>Embryophyta</taxon>
        <taxon>Tracheophyta</taxon>
        <taxon>Spermatophyta</taxon>
        <taxon>Magnoliopsida</taxon>
        <taxon>eudicotyledons</taxon>
        <taxon>Gunneridae</taxon>
        <taxon>Pentapetalae</taxon>
        <taxon>asterids</taxon>
        <taxon>lamiids</taxon>
        <taxon>Solanales</taxon>
        <taxon>Solanaceae</taxon>
        <taxon>Solanoideae</taxon>
        <taxon>Hyoscyameae</taxon>
        <taxon>Anisodus</taxon>
    </lineage>
</organism>
<evidence type="ECO:0000256" key="3">
    <source>
        <dbReference type="ARBA" id="ARBA00023054"/>
    </source>
</evidence>
<dbReference type="PIRSF" id="PIRSF028977">
    <property type="entry name" value="Nucleolar_complex_p3"/>
    <property type="match status" value="1"/>
</dbReference>
<comment type="caution">
    <text evidence="10">The sequence shown here is derived from an EMBL/GenBank/DDBJ whole genome shotgun (WGS) entry which is preliminary data.</text>
</comment>
<dbReference type="GO" id="GO:0005730">
    <property type="term" value="C:nucleolus"/>
    <property type="evidence" value="ECO:0007669"/>
    <property type="project" value="UniProtKB-SubCell"/>
</dbReference>
<dbReference type="OrthoDB" id="10263597at2759"/>
<feature type="compositionally biased region" description="Basic and acidic residues" evidence="7">
    <location>
        <begin position="483"/>
        <end position="516"/>
    </location>
</feature>
<evidence type="ECO:0000256" key="6">
    <source>
        <dbReference type="SAM" id="Coils"/>
    </source>
</evidence>
<evidence type="ECO:0000313" key="10">
    <source>
        <dbReference type="EMBL" id="KAJ8541388.1"/>
    </source>
</evidence>
<dbReference type="Proteomes" id="UP001152561">
    <property type="component" value="Unassembled WGS sequence"/>
</dbReference>
<evidence type="ECO:0000256" key="2">
    <source>
        <dbReference type="ARBA" id="ARBA00007797"/>
    </source>
</evidence>
<dbReference type="GO" id="GO:0003682">
    <property type="term" value="F:chromatin binding"/>
    <property type="evidence" value="ECO:0007669"/>
    <property type="project" value="TreeGrafter"/>
</dbReference>
<feature type="domain" description="CCAAT-binding factor" evidence="8">
    <location>
        <begin position="627"/>
        <end position="782"/>
    </location>
</feature>
<dbReference type="InterPro" id="IPR011009">
    <property type="entry name" value="Kinase-like_dom_sf"/>
</dbReference>
<dbReference type="InterPro" id="IPR016024">
    <property type="entry name" value="ARM-type_fold"/>
</dbReference>
<proteinExistence type="inferred from homology"/>
<feature type="coiled-coil region" evidence="6">
    <location>
        <begin position="213"/>
        <end position="240"/>
    </location>
</feature>
<dbReference type="InterPro" id="IPR011501">
    <property type="entry name" value="Noc3_N"/>
</dbReference>
<evidence type="ECO:0000256" key="7">
    <source>
        <dbReference type="SAM" id="MobiDB-lite"/>
    </source>
</evidence>
<dbReference type="SUPFAM" id="SSF56112">
    <property type="entry name" value="Protein kinase-like (PK-like)"/>
    <property type="match status" value="1"/>
</dbReference>
<evidence type="ECO:0000259" key="8">
    <source>
        <dbReference type="Pfam" id="PF03914"/>
    </source>
</evidence>
<evidence type="ECO:0000256" key="1">
    <source>
        <dbReference type="ARBA" id="ARBA00004604"/>
    </source>
</evidence>
<dbReference type="InterPro" id="IPR005612">
    <property type="entry name" value="CCAAT-binding_factor"/>
</dbReference>
<evidence type="ECO:0008006" key="12">
    <source>
        <dbReference type="Google" id="ProtNLM"/>
    </source>
</evidence>
<comment type="subcellular location">
    <subcellularLocation>
        <location evidence="1 5">Nucleus</location>
        <location evidence="1 5">Nucleolus</location>
    </subcellularLocation>
</comment>
<comment type="similarity">
    <text evidence="2 5">Belongs to the CBF/MAK21 family.</text>
</comment>
<sequence>MNSVIGGKFKLGRKISSVSFGELYLGVNIQSGEEVAVKLESVKTKHLQLHYESKFLLSQNKNQIKVRLLVMGKKKQKIVLPPDLPPEIPDEAVEVSDEDVRFVSENRQYTGFLSNLDTKSINKHVTRVADVKEDELESLYERRLKKKSLDKETEKQGLEVDPVDALPVKTLDGKLYYRTVSKATQKPENEDKDEANTNNKDAGIDASVVRLTKAEKRAKLKKMRKEAKKQAKEVAEVEDVEQIPQAEVLDEVRNDMTAEESNEKKKFRLAELGTALLTDPELNIKSLKEMLEISKDGDRDIVVLALKSLLAVFRDIIPGYRIRLPTEKEQEMKVSKDVKKMRFYESTLLSAYKAYIQKLIAMEKQAVYKRVAVRCICTLLEAVPHFNFRESLLAAVIRNISSEDDISRKLCCATVKSLFTNEGKHGGEATVEAVQMIADLVKAHDCQLHPDSIEVFTSLTFDEDIGKREAQDAHKFKSKNAKRKDLKEQKKEQKESSANERKRTRKEMMSKTREEVTAELKAASLATDVTERRRMQTDVLSAIFETYFRVLKHALKPRSEAGSSPQSARSHPLLTPCLNGIGKFCQLIDLDFMSDLMNYLRKLARSGSNSDGSSKDVSACLTVFERLQCCIIAFRVMRNNLDALNVDLQDFFVQLYNLIIEYRPGRDKGEILAEAFKIMLCDDRQHDMQRAAAFIKRLATFSLFSGSAESMTALVTLKHLLQKNVKCRNLLENDAGGGSVSGAIAKYQPYATDPNLSGALASVLWELNLLSNHYHPAVSTMASNISMLGTGDNQVHLSNKTPQQAFKELSLEQESFIVKVDPKSSSTKRKKGNASIKHISMGTDLDITVQVDENDVRKKLSEHYSLLHDIAENERLRGELVGTTLSLNLYEQYKKQKKRRTK</sequence>
<evidence type="ECO:0000256" key="5">
    <source>
        <dbReference type="PIRNR" id="PIRNR028977"/>
    </source>
</evidence>
<feature type="region of interest" description="Disordered" evidence="7">
    <location>
        <begin position="181"/>
        <end position="200"/>
    </location>
</feature>
<evidence type="ECO:0000256" key="4">
    <source>
        <dbReference type="ARBA" id="ARBA00023242"/>
    </source>
</evidence>
<evidence type="ECO:0000259" key="9">
    <source>
        <dbReference type="Pfam" id="PF07540"/>
    </source>
</evidence>